<proteinExistence type="predicted"/>
<protein>
    <recommendedName>
        <fullName evidence="3">SIR2-like domain-containing protein</fullName>
    </recommendedName>
</protein>
<comment type="caution">
    <text evidence="1">The sequence shown here is derived from an EMBL/GenBank/DDBJ whole genome shotgun (WGS) entry which is preliminary data.</text>
</comment>
<sequence length="1228" mass="137757">MQFNKNGPDIPSRLLQAHEDGRVVFFCGAGVSYPAGLPGFGDLVAGIFAELGEIPNQIEAAALAAKQYDTAVGLMERRFGRLQVRQKLAAILSSGSDDGNAISTHRAMLDLSRLSDGRTRLITTNFDRLFETVIATDGRQMPTHCAPYLPVPKNRWTGLVYLHGLLPSDLENQSLDHLVVSSGDFGLAYLAERWASRFVSELFRNYVVCFVGYSLNDPVLRYMTDALAADKVLGESTLEMFAFASYAKGKEEEVSNEWRAKNVTPVLYLSTPKHTYLHRALHEWAHVYRSGASAKEAIVTRYASASPLGTTQQDDFVRRMMWALCDKSGTPARKFAQLDPVPSLDWLTPLTNAEYRHADLAQFGVAAGPQDDTLEYSILERPTPYDLAPKMSVTAGWLPGDGWDEVMLQLAVWLSRHLDKPALLLWVVGRGGRIHSGFSRLIERALDRGDLPAPMPALWRLALSNRIRRQHPLHAYAWVDRFRKFGLTATSRFDLRHILTPHLQIFASAPQREMMELDPESDRTVRWELVLGAEDVRSAMEDLRDEASWQAVLPSLLDEFTQLLKDAQDMRSDLGEIDSEHDYSYIAQPSISPHPQNQGFNEWTILVELVRDAWEATARNNPQLAHAAARRFMSIDYPLFKRLAFHAASQALEDVDEAIAWLGTADGRWLWSPETARESLRLIAAIGHGASADQWIILERQILEGLPETMLSGDIEPDRLARIKSREIWLRLATAVAAGAKLTRAGDEALGGLAQANPEWRLSDDQREEFPVWSGDDEEWRIFVTVPNDLPTLVAYLQANPTPEFPKDDDWRQRCEADVTLCLDALSTLSNRQVWIASRWITALQAWGTETIAATTWENVAAQILFAPDVFLAQVAGPLMWWLQAVIRATSVDETLLFACLQRVAAALEDAVWEPRDDTVFAAINHPLGRVVEVALSWWFKQSLKDDLELPALLKELLDLIVALGVPRSMPALLVLASHVVTLYRVDKPWTTANILPAFDWKQGEAVAKPVWEGYLRAPRVYYPLFEAMRKPFLATASAYDILGKYGPQYASVLAYVALERRPAFSLDELRKATRQLPVSGLERTAQTLVDAIESSGEKRGDYWRDVIKPYIGGLWPKDAAFGTEKISRYFAELCIATGVEFPDALKTLRRWLLPVGNWAWVLKKAIAAGNINKFPREYLELVASIVRAADPMGRDVLPDFLAALLQAVPALRDAPDYRRLARLAKQE</sequence>
<reference evidence="1 2" key="1">
    <citation type="submission" date="2018-01" db="EMBL/GenBank/DDBJ databases">
        <authorList>
            <person name="Clerissi C."/>
        </authorList>
    </citation>
    <scope>NUCLEOTIDE SEQUENCE [LARGE SCALE GENOMIC DNA]</scope>
    <source>
        <strain evidence="1">Cupriavidus taiwanensis STM 6021</strain>
    </source>
</reference>
<dbReference type="EMBL" id="OGUU01000045">
    <property type="protein sequence ID" value="SPC25658.1"/>
    <property type="molecule type" value="Genomic_DNA"/>
</dbReference>
<evidence type="ECO:0000313" key="2">
    <source>
        <dbReference type="Proteomes" id="UP000257139"/>
    </source>
</evidence>
<dbReference type="Pfam" id="PF13289">
    <property type="entry name" value="SIR2_2"/>
    <property type="match status" value="1"/>
</dbReference>
<dbReference type="Gene3D" id="3.40.50.1220">
    <property type="entry name" value="TPP-binding domain"/>
    <property type="match status" value="1"/>
</dbReference>
<dbReference type="InterPro" id="IPR029035">
    <property type="entry name" value="DHS-like_NAD/FAD-binding_dom"/>
</dbReference>
<dbReference type="RefSeq" id="WP_116328335.1">
    <property type="nucleotide sequence ID" value="NZ_OFSW01000032.1"/>
</dbReference>
<organism evidence="1 2">
    <name type="scientific">Cupriavidus taiwanensis</name>
    <dbReference type="NCBI Taxonomy" id="164546"/>
    <lineage>
        <taxon>Bacteria</taxon>
        <taxon>Pseudomonadati</taxon>
        <taxon>Pseudomonadota</taxon>
        <taxon>Betaproteobacteria</taxon>
        <taxon>Burkholderiales</taxon>
        <taxon>Burkholderiaceae</taxon>
        <taxon>Cupriavidus</taxon>
    </lineage>
</organism>
<gene>
    <name evidence="1" type="ORF">CBM2594_U10159</name>
</gene>
<accession>A0A7Z7JHG8</accession>
<evidence type="ECO:0000313" key="1">
    <source>
        <dbReference type="EMBL" id="SPC25658.1"/>
    </source>
</evidence>
<dbReference type="Proteomes" id="UP000257139">
    <property type="component" value="Unassembled WGS sequence"/>
</dbReference>
<evidence type="ECO:0008006" key="3">
    <source>
        <dbReference type="Google" id="ProtNLM"/>
    </source>
</evidence>
<dbReference type="SUPFAM" id="SSF52467">
    <property type="entry name" value="DHS-like NAD/FAD-binding domain"/>
    <property type="match status" value="1"/>
</dbReference>
<name>A0A7Z7JHG8_9BURK</name>
<dbReference type="AlphaFoldDB" id="A0A7Z7JHG8"/>
<dbReference type="NCBIfam" id="NF041818">
    <property type="entry name" value="Dsr1"/>
    <property type="match status" value="1"/>
</dbReference>